<dbReference type="InterPro" id="IPR012337">
    <property type="entry name" value="RNaseH-like_sf"/>
</dbReference>
<dbReference type="InterPro" id="IPR032706">
    <property type="entry name" value="Spt6_HHH"/>
</dbReference>
<dbReference type="InterPro" id="IPR035018">
    <property type="entry name" value="Spt6_SH2_C"/>
</dbReference>
<evidence type="ECO:0000256" key="4">
    <source>
        <dbReference type="ARBA" id="ARBA00020248"/>
    </source>
</evidence>
<evidence type="ECO:0000256" key="6">
    <source>
        <dbReference type="ARBA" id="ARBA00022999"/>
    </source>
</evidence>
<keyword evidence="18" id="KW-1185">Reference proteome</keyword>
<dbReference type="FunFam" id="1.10.150.850:FF:000001">
    <property type="entry name" value="Transcription elongation factor spt6"/>
    <property type="match status" value="1"/>
</dbReference>
<dbReference type="InterPro" id="IPR049540">
    <property type="entry name" value="Spt6-like_S1"/>
</dbReference>
<evidence type="ECO:0000256" key="14">
    <source>
        <dbReference type="SAM" id="MobiDB-lite"/>
    </source>
</evidence>
<feature type="region of interest" description="Disordered" evidence="14">
    <location>
        <begin position="1507"/>
        <end position="1557"/>
    </location>
</feature>
<protein>
    <recommendedName>
        <fullName evidence="4">Transcription elongation factor SPT6</fullName>
    </recommendedName>
    <alternativeName>
        <fullName evidence="9 11">Chromatin Elongation factor SPT6</fullName>
    </alternativeName>
    <alternativeName>
        <fullName evidence="10">Transcription elongation factor spt6</fullName>
    </alternativeName>
</protein>
<feature type="compositionally biased region" description="Acidic residues" evidence="14">
    <location>
        <begin position="220"/>
        <end position="233"/>
    </location>
</feature>
<feature type="non-terminal residue" evidence="17">
    <location>
        <position position="1"/>
    </location>
</feature>
<dbReference type="GO" id="GO:0003677">
    <property type="term" value="F:DNA binding"/>
    <property type="evidence" value="ECO:0007669"/>
    <property type="project" value="InterPro"/>
</dbReference>
<dbReference type="Gene3D" id="1.10.150.850">
    <property type="entry name" value="Spt6, helix-hairpin-helix domain"/>
    <property type="match status" value="1"/>
</dbReference>
<dbReference type="SMART" id="SM00316">
    <property type="entry name" value="S1"/>
    <property type="match status" value="1"/>
</dbReference>
<evidence type="ECO:0000256" key="1">
    <source>
        <dbReference type="ARBA" id="ARBA00004123"/>
    </source>
</evidence>
<feature type="compositionally biased region" description="Basic residues" evidence="14">
    <location>
        <begin position="205"/>
        <end position="215"/>
    </location>
</feature>
<dbReference type="GO" id="GO:0005694">
    <property type="term" value="C:chromosome"/>
    <property type="evidence" value="ECO:0007669"/>
    <property type="project" value="UniProtKB-SubCell"/>
</dbReference>
<dbReference type="OMA" id="GYFYLCF"/>
<dbReference type="InterPro" id="IPR035420">
    <property type="entry name" value="Spt6_SH2"/>
</dbReference>
<feature type="compositionally biased region" description="Basic and acidic residues" evidence="14">
    <location>
        <begin position="97"/>
        <end position="125"/>
    </location>
</feature>
<dbReference type="STRING" id="645134.A0A0L0HNT0"/>
<dbReference type="SUPFAM" id="SSF47781">
    <property type="entry name" value="RuvA domain 2-like"/>
    <property type="match status" value="2"/>
</dbReference>
<accession>A0A0L0HNT0</accession>
<dbReference type="Pfam" id="PF14633">
    <property type="entry name" value="SH2_2"/>
    <property type="match status" value="1"/>
</dbReference>
<dbReference type="InterPro" id="IPR036860">
    <property type="entry name" value="SH2_dom_sf"/>
</dbReference>
<keyword evidence="5" id="KW-0158">Chromosome</keyword>
<dbReference type="Gene3D" id="1.10.10.2740">
    <property type="entry name" value="Spt6, Death-like domain"/>
    <property type="match status" value="1"/>
</dbReference>
<dbReference type="InterPro" id="IPR003029">
    <property type="entry name" value="S1_domain"/>
</dbReference>
<feature type="region of interest" description="Disordered" evidence="14">
    <location>
        <begin position="27"/>
        <end position="241"/>
    </location>
</feature>
<dbReference type="EMBL" id="KQ257453">
    <property type="protein sequence ID" value="KND02484.1"/>
    <property type="molecule type" value="Genomic_DNA"/>
</dbReference>
<dbReference type="Pfam" id="PF14639">
    <property type="entry name" value="YqgF"/>
    <property type="match status" value="1"/>
</dbReference>
<dbReference type="PROSITE" id="PS50001">
    <property type="entry name" value="SH2"/>
    <property type="match status" value="1"/>
</dbReference>
<dbReference type="InterPro" id="IPR012340">
    <property type="entry name" value="NA-bd_OB-fold"/>
</dbReference>
<dbReference type="GO" id="GO:0031491">
    <property type="term" value="F:nucleosome binding"/>
    <property type="evidence" value="ECO:0007669"/>
    <property type="project" value="TreeGrafter"/>
</dbReference>
<dbReference type="PROSITE" id="PS50126">
    <property type="entry name" value="S1"/>
    <property type="match status" value="1"/>
</dbReference>
<evidence type="ECO:0000256" key="8">
    <source>
        <dbReference type="ARBA" id="ARBA00023242"/>
    </source>
</evidence>
<dbReference type="InterPro" id="IPR037027">
    <property type="entry name" value="YqgF/RNaseH-like_dom_sf"/>
</dbReference>
<dbReference type="InterPro" id="IPR028083">
    <property type="entry name" value="Spt6_acidic_N_dom"/>
</dbReference>
<keyword evidence="8" id="KW-0539">Nucleus</keyword>
<dbReference type="GO" id="GO:0008023">
    <property type="term" value="C:transcription elongation factor complex"/>
    <property type="evidence" value="ECO:0007669"/>
    <property type="project" value="TreeGrafter"/>
</dbReference>
<dbReference type="Gene3D" id="3.30.420.140">
    <property type="entry name" value="YqgF/RNase H-like domain"/>
    <property type="match status" value="1"/>
</dbReference>
<organism evidence="17 18">
    <name type="scientific">Spizellomyces punctatus (strain DAOM BR117)</name>
    <dbReference type="NCBI Taxonomy" id="645134"/>
    <lineage>
        <taxon>Eukaryota</taxon>
        <taxon>Fungi</taxon>
        <taxon>Fungi incertae sedis</taxon>
        <taxon>Chytridiomycota</taxon>
        <taxon>Chytridiomycota incertae sedis</taxon>
        <taxon>Chytridiomycetes</taxon>
        <taxon>Spizellomycetales</taxon>
        <taxon>Spizellomycetaceae</taxon>
        <taxon>Spizellomyces</taxon>
    </lineage>
</organism>
<feature type="domain" description="SH2" evidence="15">
    <location>
        <begin position="1327"/>
        <end position="1425"/>
    </location>
</feature>
<evidence type="ECO:0000256" key="3">
    <source>
        <dbReference type="ARBA" id="ARBA00009253"/>
    </source>
</evidence>
<dbReference type="InterPro" id="IPR028088">
    <property type="entry name" value="Spt6_HTH_DNA-bd_dom"/>
</dbReference>
<evidence type="ECO:0000256" key="10">
    <source>
        <dbReference type="ARBA" id="ARBA00070625"/>
    </source>
</evidence>
<dbReference type="SUPFAM" id="SSF158832">
    <property type="entry name" value="Tex N-terminal region-like"/>
    <property type="match status" value="1"/>
</dbReference>
<dbReference type="eggNOG" id="KOG1856">
    <property type="taxonomic scope" value="Eukaryota"/>
</dbReference>
<dbReference type="InterPro" id="IPR010994">
    <property type="entry name" value="RuvA_2-like"/>
</dbReference>
<gene>
    <name evidence="17" type="ORF">SPPG_02946</name>
</gene>
<dbReference type="FunCoup" id="A0A0L0HNT0">
    <property type="interactions" value="854"/>
</dbReference>
<dbReference type="SUPFAM" id="SSF55550">
    <property type="entry name" value="SH2 domain"/>
    <property type="match status" value="1"/>
</dbReference>
<evidence type="ECO:0000256" key="5">
    <source>
        <dbReference type="ARBA" id="ARBA00022454"/>
    </source>
</evidence>
<dbReference type="Pfam" id="PF14632">
    <property type="entry name" value="SPT6_acidic"/>
    <property type="match status" value="1"/>
</dbReference>
<evidence type="ECO:0000313" key="17">
    <source>
        <dbReference type="EMBL" id="KND02484.1"/>
    </source>
</evidence>
<dbReference type="FunFam" id="1.10.10.2740:FF:000002">
    <property type="entry name" value="Transcription elongation factor Spt6"/>
    <property type="match status" value="1"/>
</dbReference>
<dbReference type="GO" id="GO:0042393">
    <property type="term" value="F:histone binding"/>
    <property type="evidence" value="ECO:0007669"/>
    <property type="project" value="TreeGrafter"/>
</dbReference>
<dbReference type="Gene3D" id="1.10.10.650">
    <property type="entry name" value="RuvA domain 2-like"/>
    <property type="match status" value="1"/>
</dbReference>
<dbReference type="GO" id="GO:0034728">
    <property type="term" value="P:nucleosome organization"/>
    <property type="evidence" value="ECO:0007669"/>
    <property type="project" value="TreeGrafter"/>
</dbReference>
<dbReference type="Pfam" id="PF21710">
    <property type="entry name" value="Spt6_S1"/>
    <property type="match status" value="1"/>
</dbReference>
<dbReference type="CDD" id="cd09918">
    <property type="entry name" value="SH2_Nterm_SPT6_like"/>
    <property type="match status" value="1"/>
</dbReference>
<dbReference type="GeneID" id="27686497"/>
<dbReference type="InParanoid" id="A0A0L0HNT0"/>
<dbReference type="InterPro" id="IPR042066">
    <property type="entry name" value="Spt6_death-like"/>
</dbReference>
<dbReference type="VEuPathDB" id="FungiDB:SPPG_02946"/>
<evidence type="ECO:0000256" key="13">
    <source>
        <dbReference type="PROSITE-ProRule" id="PRU00191"/>
    </source>
</evidence>
<feature type="compositionally biased region" description="Basic and acidic residues" evidence="14">
    <location>
        <begin position="38"/>
        <end position="54"/>
    </location>
</feature>
<dbReference type="SUPFAM" id="SSF53098">
    <property type="entry name" value="Ribonuclease H-like"/>
    <property type="match status" value="1"/>
</dbReference>
<feature type="compositionally biased region" description="Basic and acidic residues" evidence="14">
    <location>
        <begin position="64"/>
        <end position="74"/>
    </location>
</feature>
<dbReference type="PIRSF" id="PIRSF036947">
    <property type="entry name" value="Spt6"/>
    <property type="match status" value="1"/>
</dbReference>
<proteinExistence type="inferred from homology"/>
<evidence type="ECO:0000256" key="12">
    <source>
        <dbReference type="ARBA" id="ARBA00093389"/>
    </source>
</evidence>
<evidence type="ECO:0000259" key="16">
    <source>
        <dbReference type="PROSITE" id="PS50126"/>
    </source>
</evidence>
<dbReference type="Gene3D" id="1.10.3500.10">
    <property type="entry name" value="Tex N-terminal region-like"/>
    <property type="match status" value="1"/>
</dbReference>
<dbReference type="InterPro" id="IPR055179">
    <property type="entry name" value="Tex-like_central_region"/>
</dbReference>
<dbReference type="PANTHER" id="PTHR10145">
    <property type="entry name" value="TRANSCRIPTION ELONGATION FACTOR SPT6"/>
    <property type="match status" value="1"/>
</dbReference>
<dbReference type="InterPro" id="IPR028231">
    <property type="entry name" value="Spt6_YqgF"/>
</dbReference>
<comment type="subcellular location">
    <subcellularLocation>
        <location evidence="2">Chromosome</location>
    </subcellularLocation>
    <subcellularLocation>
        <location evidence="1">Nucleus</location>
    </subcellularLocation>
</comment>
<comment type="similarity">
    <text evidence="3">Belongs to the SPT6 family.</text>
</comment>
<evidence type="ECO:0000256" key="11">
    <source>
        <dbReference type="ARBA" id="ARBA00080336"/>
    </source>
</evidence>
<dbReference type="Pfam" id="PF14635">
    <property type="entry name" value="HHH_7"/>
    <property type="match status" value="1"/>
</dbReference>
<evidence type="ECO:0000256" key="7">
    <source>
        <dbReference type="ARBA" id="ARBA00023163"/>
    </source>
</evidence>
<comment type="function">
    <text evidence="12">Histone H3-H4 chaperone that plays a role in maintenance of chromatin structure during RNA polymerase II transcription elongation thereby repressing transcription initiation from cryptic promoters. Mediates the reassembly of nucleosomes onto the promoters of at least a selected set of genes during repression; the nucleosome reassembly is essential for transcriptional repression. Essential for viability.</text>
</comment>
<dbReference type="GO" id="GO:0140673">
    <property type="term" value="P:transcription elongation-coupled chromatin remodeling"/>
    <property type="evidence" value="ECO:0007669"/>
    <property type="project" value="InterPro"/>
</dbReference>
<sequence>GDDSPHPGGLSDCFFPLKRQKQIPFVVGQGNIWTEPAKMSDHSESDTERHRAYEESQLSDEEREPLMDEGHQSDAEDGQIDENAPQSEGENEPSFDVGRRRSEEAGDSYQKHRENDRERGEHGTSDAEDDDHMVDAPVASLKKKSQVVSDDEGEGSGEETARPSSKKYGTYSDEDEESEESDEEMTEADKQFIVDDAEDEEGGRVHRKRKRKKRRSPTDSESDLDEDDLDLLDENAGGGRTFKRLRRKIEEDDVAKMFSDEEEAGATRDGMQFHERELYDEDDMEDFIIDDEEGEVGEVDRAEIVAQRRKERAAMGQNLGRALGISDEQWRDTQYLIDFEMDYGWALNPSKVGKDMMAIDEDEEEVLAPKPKEVKLADIYEPTEIAEKLLTDADELIRMTDLPERLQLRGDFPPPDLGELDREALYIRRYLVEEKHMKEGAMPDQSWTESIGKVLQFLRGENEKGERLFFEVPFIHAHRKDYTEGRLDLLDLWRIYELDFQFMAFEAKKKSVRAALKEITQKSEQAAADLYIEEVLDRASSMEEVMDVSQYMQLKYGKELAQAEQTRRQTFKRAKRKTPYEIARSAGLGEIVQMFNCDARRIASSISAFRSRDAKVPSETPLEVAERYVEGPYKSAEAVLEAARMMLAAEIAVDPTFRAFVRKVYSTDAALTVTPTKKGKAEIDETHPYYPFKYLTNKFLFEFNDGQFLQILAAEEEGLIELEMRISAEEEFLNDVIGRACLPATSGIAEDWNDQIRKTLEHACKDLIFPQIVKWQKERLGLKAADFVALQCQITLEKKINMAPFKRSEDADADEWDPRVLAISWGDGEPNAATFAVALKETGEVLQWNKLDRLRGPIDHRGPDADALVSMIVRHEPDVIAIAGFKPNTKTMLHRTLQDIVQEALVSGRIREDIKIIIVDDEVARIFMNSKRGLREFPEGAYPQLVRYCVSLGRRVQDPTTEFAGLMDMNSDILHLRLHPVQHLVPPEKLKQALEKSFVNVVNTCGVDINLAAQHPHRASTLQFVAGLGPRKAQSFISKIKRSGGRLESRSQLVKKGLCGKRVFMNCASFIRIRSRHFARYEANLDVLDDTRVHPEDYDLARKMAADALDYDDATVEEEENPSLHVAELMESEDVEKLAHLALDEFAMELERRLNEKKKMTLNDIMKELMAPYSERRQSFQPATPDEIFGMLTHETDETLRESSIVSAHIVRVTDRLLKCRLPSGIDGLIHIRNIPLDRIHGHEPSLGEIYQEDTVLEAKVVRVDKEKLAVELSLRDLDRNRLRLMVPVDPRFDRARQAIEYDERAAERNVEVRKSKSKQVRIIKHPYFKIMDYKSAQQYLSDKDVGTVVIRPSTKGNDHFSITWKVDEDLYQHLDVVEGQKENEMALGKVLMLENERYYEIDQIIAEHIEPTSRRVQNMLVHPKYQRRTVADMMKLVEEQAAATRRSAYGFIQVPDRPCHFFLVFKHPQSRPHQEYVLVNHRGYVFRKRVFDTIDGVLKFFKEDEARRANSSRPRGHGHTGQTRAPAPPPPGGYRNGPPPPGQYPPRAPPHMPARV</sequence>
<evidence type="ECO:0000259" key="15">
    <source>
        <dbReference type="PROSITE" id="PS50001"/>
    </source>
</evidence>
<evidence type="ECO:0000313" key="18">
    <source>
        <dbReference type="Proteomes" id="UP000053201"/>
    </source>
</evidence>
<feature type="domain" description="S1 motif" evidence="16">
    <location>
        <begin position="1203"/>
        <end position="1276"/>
    </location>
</feature>
<dbReference type="InterPro" id="IPR023323">
    <property type="entry name" value="Tex-like_dom_sf"/>
</dbReference>
<feature type="compositionally biased region" description="Pro residues" evidence="14">
    <location>
        <begin position="1527"/>
        <end position="1557"/>
    </location>
</feature>
<dbReference type="OrthoDB" id="995477at2759"/>
<name>A0A0L0HNT0_SPIPD</name>
<feature type="compositionally biased region" description="Acidic residues" evidence="14">
    <location>
        <begin position="172"/>
        <end position="186"/>
    </location>
</feature>
<dbReference type="RefSeq" id="XP_016610523.1">
    <property type="nucleotide sequence ID" value="XM_016751232.1"/>
</dbReference>
<dbReference type="InterPro" id="IPR023319">
    <property type="entry name" value="Tex-like_HTH_dom_sf"/>
</dbReference>
<dbReference type="Gene3D" id="3.30.505.10">
    <property type="entry name" value="SH2 domain"/>
    <property type="match status" value="2"/>
</dbReference>
<keyword evidence="7" id="KW-0804">Transcription</keyword>
<dbReference type="Proteomes" id="UP000053201">
    <property type="component" value="Unassembled WGS sequence"/>
</dbReference>
<evidence type="ECO:0000256" key="2">
    <source>
        <dbReference type="ARBA" id="ARBA00004286"/>
    </source>
</evidence>
<evidence type="ECO:0000256" key="9">
    <source>
        <dbReference type="ARBA" id="ARBA00029871"/>
    </source>
</evidence>
<dbReference type="Gene3D" id="2.40.50.140">
    <property type="entry name" value="Nucleic acid-binding proteins"/>
    <property type="match status" value="1"/>
</dbReference>
<dbReference type="InterPro" id="IPR035019">
    <property type="entry name" value="Spt6_SH2_N"/>
</dbReference>
<dbReference type="Pfam" id="PF17674">
    <property type="entry name" value="HHH_9"/>
    <property type="match status" value="1"/>
</dbReference>
<dbReference type="InterPro" id="IPR000980">
    <property type="entry name" value="SH2"/>
</dbReference>
<dbReference type="Pfam" id="PF14641">
    <property type="entry name" value="HTH_44"/>
    <property type="match status" value="1"/>
</dbReference>
<dbReference type="Pfam" id="PF22706">
    <property type="entry name" value="Tex_central_region"/>
    <property type="match status" value="1"/>
</dbReference>
<dbReference type="InterPro" id="IPR017072">
    <property type="entry name" value="TF_Spt6"/>
</dbReference>
<dbReference type="SUPFAM" id="SSF50249">
    <property type="entry name" value="Nucleic acid-binding proteins"/>
    <property type="match status" value="1"/>
</dbReference>
<reference evidence="17 18" key="1">
    <citation type="submission" date="2009-08" db="EMBL/GenBank/DDBJ databases">
        <title>The Genome Sequence of Spizellomyces punctatus strain DAOM BR117.</title>
        <authorList>
            <consortium name="The Broad Institute Genome Sequencing Platform"/>
            <person name="Russ C."/>
            <person name="Cuomo C."/>
            <person name="Shea T."/>
            <person name="Young S.K."/>
            <person name="Zeng Q."/>
            <person name="Koehrsen M."/>
            <person name="Haas B."/>
            <person name="Borodovsky M."/>
            <person name="Guigo R."/>
            <person name="Alvarado L."/>
            <person name="Berlin A."/>
            <person name="Bochicchio J."/>
            <person name="Borenstein D."/>
            <person name="Chapman S."/>
            <person name="Chen Z."/>
            <person name="Engels R."/>
            <person name="Freedman E."/>
            <person name="Gellesch M."/>
            <person name="Goldberg J."/>
            <person name="Griggs A."/>
            <person name="Gujja S."/>
            <person name="Heiman D."/>
            <person name="Hepburn T."/>
            <person name="Howarth C."/>
            <person name="Jen D."/>
            <person name="Larson L."/>
            <person name="Lewis B."/>
            <person name="Mehta T."/>
            <person name="Park D."/>
            <person name="Pearson M."/>
            <person name="Roberts A."/>
            <person name="Saif S."/>
            <person name="Shenoy N."/>
            <person name="Sisk P."/>
            <person name="Stolte C."/>
            <person name="Sykes S."/>
            <person name="Thomson T."/>
            <person name="Walk T."/>
            <person name="White J."/>
            <person name="Yandava C."/>
            <person name="Burger G."/>
            <person name="Gray M.W."/>
            <person name="Holland P.W.H."/>
            <person name="King N."/>
            <person name="Lang F.B.F."/>
            <person name="Roger A.J."/>
            <person name="Ruiz-Trillo I."/>
            <person name="Lander E."/>
            <person name="Nusbaum C."/>
        </authorList>
    </citation>
    <scope>NUCLEOTIDE SEQUENCE [LARGE SCALE GENOMIC DNA]</scope>
    <source>
        <strain evidence="17 18">DAOM BR117</strain>
    </source>
</reference>
<dbReference type="InterPro" id="IPR041692">
    <property type="entry name" value="HHH_9"/>
</dbReference>
<dbReference type="CDD" id="cd09928">
    <property type="entry name" value="SH2_Cterm_SPT6_like"/>
    <property type="match status" value="1"/>
</dbReference>
<dbReference type="PANTHER" id="PTHR10145:SF6">
    <property type="entry name" value="TRANSCRIPTION ELONGATION FACTOR SPT6"/>
    <property type="match status" value="1"/>
</dbReference>
<keyword evidence="6 13" id="KW-0727">SH2 domain</keyword>
<dbReference type="FunFam" id="3.30.505.10:FF:000056">
    <property type="entry name" value="Transcription elongation factor Spt6"/>
    <property type="match status" value="1"/>
</dbReference>